<keyword evidence="4" id="KW-1133">Transmembrane helix</keyword>
<dbReference type="AlphaFoldDB" id="A0A194XFG9"/>
<evidence type="ECO:0000256" key="4">
    <source>
        <dbReference type="ARBA" id="ARBA00022989"/>
    </source>
</evidence>
<proteinExistence type="predicted"/>
<dbReference type="GeneID" id="28817763"/>
<dbReference type="STRING" id="149040.A0A194XFG9"/>
<accession>A0A194XFG9</accession>
<evidence type="ECO:0000313" key="9">
    <source>
        <dbReference type="Proteomes" id="UP000070700"/>
    </source>
</evidence>
<gene>
    <name evidence="8" type="ORF">LY89DRAFT_507259</name>
</gene>
<comment type="subcellular location">
    <subcellularLocation>
        <location evidence="1">Membrane</location>
        <topology evidence="1">Single-pass membrane protein</topology>
    </subcellularLocation>
</comment>
<feature type="domain" description="WSC" evidence="7">
    <location>
        <begin position="9"/>
        <end position="105"/>
    </location>
</feature>
<dbReference type="PANTHER" id="PTHR24269">
    <property type="entry name" value="KREMEN PROTEIN"/>
    <property type="match status" value="1"/>
</dbReference>
<evidence type="ECO:0000256" key="3">
    <source>
        <dbReference type="ARBA" id="ARBA00022729"/>
    </source>
</evidence>
<evidence type="ECO:0000256" key="6">
    <source>
        <dbReference type="ARBA" id="ARBA00023180"/>
    </source>
</evidence>
<sequence>MVSSPAPSGYVYVGCYPDSVVRLLDGASVAMSNLTIAACANYCNTISSTRFYPLIGVEDKDQCFCGTNFTRDPGTANEFGCNDPCNGNANLTCGGQGYINVYNATSVPAGLNPLPVPTTTTSSVLGGITIIPVDTAPAISTTPTPSPTPIPSTKPSRALVALSISAGVLMAFLLAALDELPGEIADSEYGIYGSSLHSTPHIKLPVNWGGW</sequence>
<dbReference type="InterPro" id="IPR051836">
    <property type="entry name" value="Kremen_rcpt"/>
</dbReference>
<keyword evidence="2" id="KW-0812">Transmembrane</keyword>
<protein>
    <submittedName>
        <fullName evidence="8">WSC-domain-containing protein</fullName>
    </submittedName>
</protein>
<evidence type="ECO:0000256" key="5">
    <source>
        <dbReference type="ARBA" id="ARBA00023136"/>
    </source>
</evidence>
<dbReference type="KEGG" id="psco:LY89DRAFT_507259"/>
<reference evidence="8 9" key="1">
    <citation type="submission" date="2015-10" db="EMBL/GenBank/DDBJ databases">
        <title>Full genome of DAOMC 229536 Phialocephala scopiformis, a fungal endophyte of spruce producing the potent anti-insectan compound rugulosin.</title>
        <authorList>
            <consortium name="DOE Joint Genome Institute"/>
            <person name="Walker A.K."/>
            <person name="Frasz S.L."/>
            <person name="Seifert K.A."/>
            <person name="Miller J.D."/>
            <person name="Mondo S.J."/>
            <person name="Labutti K."/>
            <person name="Lipzen A."/>
            <person name="Dockter R."/>
            <person name="Kennedy M."/>
            <person name="Grigoriev I.V."/>
            <person name="Spatafora J.W."/>
        </authorList>
    </citation>
    <scope>NUCLEOTIDE SEQUENCE [LARGE SCALE GENOMIC DNA]</scope>
    <source>
        <strain evidence="8 9">CBS 120377</strain>
    </source>
</reference>
<name>A0A194XFG9_MOLSC</name>
<dbReference type="OrthoDB" id="5985073at2759"/>
<keyword evidence="6" id="KW-0325">Glycoprotein</keyword>
<dbReference type="SMART" id="SM00321">
    <property type="entry name" value="WSC"/>
    <property type="match status" value="1"/>
</dbReference>
<organism evidence="8 9">
    <name type="scientific">Mollisia scopiformis</name>
    <name type="common">Conifer needle endophyte fungus</name>
    <name type="synonym">Phialocephala scopiformis</name>
    <dbReference type="NCBI Taxonomy" id="149040"/>
    <lineage>
        <taxon>Eukaryota</taxon>
        <taxon>Fungi</taxon>
        <taxon>Dikarya</taxon>
        <taxon>Ascomycota</taxon>
        <taxon>Pezizomycotina</taxon>
        <taxon>Leotiomycetes</taxon>
        <taxon>Helotiales</taxon>
        <taxon>Mollisiaceae</taxon>
        <taxon>Mollisia</taxon>
    </lineage>
</organism>
<evidence type="ECO:0000256" key="1">
    <source>
        <dbReference type="ARBA" id="ARBA00004167"/>
    </source>
</evidence>
<dbReference type="Proteomes" id="UP000070700">
    <property type="component" value="Unassembled WGS sequence"/>
</dbReference>
<evidence type="ECO:0000256" key="2">
    <source>
        <dbReference type="ARBA" id="ARBA00022692"/>
    </source>
</evidence>
<evidence type="ECO:0000259" key="7">
    <source>
        <dbReference type="PROSITE" id="PS51212"/>
    </source>
</evidence>
<keyword evidence="9" id="KW-1185">Reference proteome</keyword>
<dbReference type="PROSITE" id="PS51212">
    <property type="entry name" value="WSC"/>
    <property type="match status" value="1"/>
</dbReference>
<dbReference type="RefSeq" id="XP_018073246.1">
    <property type="nucleotide sequence ID" value="XM_018208037.1"/>
</dbReference>
<evidence type="ECO:0000313" key="8">
    <source>
        <dbReference type="EMBL" id="KUJ18891.1"/>
    </source>
</evidence>
<keyword evidence="3" id="KW-0732">Signal</keyword>
<dbReference type="InterPro" id="IPR002889">
    <property type="entry name" value="WSC_carb-bd"/>
</dbReference>
<dbReference type="PANTHER" id="PTHR24269:SF16">
    <property type="entry name" value="PROTEIN SLG1"/>
    <property type="match status" value="1"/>
</dbReference>
<dbReference type="GO" id="GO:0005886">
    <property type="term" value="C:plasma membrane"/>
    <property type="evidence" value="ECO:0007669"/>
    <property type="project" value="TreeGrafter"/>
</dbReference>
<keyword evidence="5" id="KW-0472">Membrane</keyword>
<dbReference type="InParanoid" id="A0A194XFG9"/>
<dbReference type="Pfam" id="PF01822">
    <property type="entry name" value="WSC"/>
    <property type="match status" value="1"/>
</dbReference>
<dbReference type="EMBL" id="KQ947412">
    <property type="protein sequence ID" value="KUJ18891.1"/>
    <property type="molecule type" value="Genomic_DNA"/>
</dbReference>